<name>A0A150ITQ1_9EURY</name>
<accession>A0A150ITQ1</accession>
<gene>
    <name evidence="1" type="ORF">APG10_00370</name>
    <name evidence="2" type="ORF">APG11_00494</name>
    <name evidence="3" type="ORF">APG12_00475</name>
</gene>
<dbReference type="AlphaFoldDB" id="A0A150ITQ1"/>
<comment type="caution">
    <text evidence="2">The sequence shown here is derived from an EMBL/GenBank/DDBJ whole genome shotgun (WGS) entry which is preliminary data.</text>
</comment>
<dbReference type="EMBL" id="LNJC01000006">
    <property type="protein sequence ID" value="KYC50912.1"/>
    <property type="molecule type" value="Genomic_DNA"/>
</dbReference>
<evidence type="ECO:0000313" key="3">
    <source>
        <dbReference type="EMBL" id="KYC50912.1"/>
    </source>
</evidence>
<reference evidence="4 5" key="1">
    <citation type="journal article" date="2016" name="ISME J.">
        <title>Chasing the elusive Euryarchaeota class WSA2: genomes reveal a uniquely fastidious methyl-reducing methanogen.</title>
        <authorList>
            <person name="Nobu M.K."/>
            <person name="Narihiro T."/>
            <person name="Kuroda K."/>
            <person name="Mei R."/>
            <person name="Liu W.T."/>
        </authorList>
    </citation>
    <scope>NUCLEOTIDE SEQUENCE [LARGE SCALE GENOMIC DNA]</scope>
    <source>
        <strain evidence="1">B03fssc0709_Meth_Bin005</strain>
        <strain evidence="2">B15fssc0709_Meth_Bin003</strain>
        <strain evidence="3">BMIXfssc0709_Meth_Bin006</strain>
    </source>
</reference>
<dbReference type="EMBL" id="LNGF01000008">
    <property type="protein sequence ID" value="KYC48255.1"/>
    <property type="molecule type" value="Genomic_DNA"/>
</dbReference>
<dbReference type="EMBL" id="LNGE01000007">
    <property type="protein sequence ID" value="KYC45960.1"/>
    <property type="molecule type" value="Genomic_DNA"/>
</dbReference>
<sequence>MKSITIKGIPDDLYFKLIEWKGKMKAENWEDFLEKMVKMLEES</sequence>
<organism evidence="2 4">
    <name type="scientific">Candidatus Methanofastidiosum methylothiophilum</name>
    <dbReference type="NCBI Taxonomy" id="1705564"/>
    <lineage>
        <taxon>Archaea</taxon>
        <taxon>Methanobacteriati</taxon>
        <taxon>Methanobacteriota</taxon>
        <taxon>Stenosarchaea group</taxon>
        <taxon>Candidatus Methanofastidiosia</taxon>
        <taxon>Candidatus Methanofastidiosales</taxon>
        <taxon>Candidatus Methanofastidiosaceae</taxon>
        <taxon>Candidatus Methanofastidiosum</taxon>
    </lineage>
</organism>
<evidence type="ECO:0000313" key="4">
    <source>
        <dbReference type="Proteomes" id="UP000091929"/>
    </source>
</evidence>
<protein>
    <submittedName>
        <fullName evidence="2">Uncharacterized protein</fullName>
    </submittedName>
</protein>
<dbReference type="Proteomes" id="UP000091929">
    <property type="component" value="Unassembled WGS sequence"/>
</dbReference>
<evidence type="ECO:0000313" key="2">
    <source>
        <dbReference type="EMBL" id="KYC48255.1"/>
    </source>
</evidence>
<proteinExistence type="predicted"/>
<evidence type="ECO:0000313" key="5">
    <source>
        <dbReference type="Proteomes" id="UP000092401"/>
    </source>
</evidence>
<accession>A0A150ILS3</accession>
<dbReference type="Proteomes" id="UP000092401">
    <property type="component" value="Unassembled WGS sequence"/>
</dbReference>
<evidence type="ECO:0000313" key="1">
    <source>
        <dbReference type="EMBL" id="KYC45960.1"/>
    </source>
</evidence>
<accession>A0A150J0Z4</accession>
<dbReference type="Proteomes" id="UP000092403">
    <property type="component" value="Unassembled WGS sequence"/>
</dbReference>